<reference evidence="1" key="1">
    <citation type="submission" date="2020-10" db="EMBL/GenBank/DDBJ databases">
        <title>Bacterium isolated from coastal waters sediment.</title>
        <authorList>
            <person name="Chen R.-J."/>
            <person name="Lu D.-C."/>
            <person name="Zhu K.-L."/>
            <person name="Du Z.-J."/>
        </authorList>
    </citation>
    <scope>NUCLEOTIDE SEQUENCE</scope>
    <source>
        <strain evidence="1">N1Y112</strain>
    </source>
</reference>
<evidence type="ECO:0000313" key="2">
    <source>
        <dbReference type="Proteomes" id="UP000640333"/>
    </source>
</evidence>
<name>A0A8J7FFF7_9GAMM</name>
<dbReference type="Proteomes" id="UP000640333">
    <property type="component" value="Unassembled WGS sequence"/>
</dbReference>
<gene>
    <name evidence="1" type="ORF">IOQ59_14555</name>
</gene>
<protein>
    <submittedName>
        <fullName evidence="1">Uncharacterized protein</fullName>
    </submittedName>
</protein>
<dbReference type="AlphaFoldDB" id="A0A8J7FFF7"/>
<evidence type="ECO:0000313" key="1">
    <source>
        <dbReference type="EMBL" id="MBE9398479.1"/>
    </source>
</evidence>
<keyword evidence="2" id="KW-1185">Reference proteome</keyword>
<proteinExistence type="predicted"/>
<organism evidence="1 2">
    <name type="scientific">Pontibacterium sinense</name>
    <dbReference type="NCBI Taxonomy" id="2781979"/>
    <lineage>
        <taxon>Bacteria</taxon>
        <taxon>Pseudomonadati</taxon>
        <taxon>Pseudomonadota</taxon>
        <taxon>Gammaproteobacteria</taxon>
        <taxon>Oceanospirillales</taxon>
        <taxon>Oceanospirillaceae</taxon>
        <taxon>Pontibacterium</taxon>
    </lineage>
</organism>
<dbReference type="EMBL" id="JADEYS010000015">
    <property type="protein sequence ID" value="MBE9398479.1"/>
    <property type="molecule type" value="Genomic_DNA"/>
</dbReference>
<sequence length="271" mass="31404">MFNETFKALIKEAQFTKEILGAGATQIRNANYARKGVYFQSFTSLSTGLERIGKLCLMLDYYIDNNGEFPDFKYLKNDIGHKIDVLYKKSITVKQQRGYSFRFLDELDGEIHQNILNVISDFAKGDRYSNINILVNSKQQGDPVSSWYTTVDKPLYDLRVSDRKKKEIAHNARVINQMAGHLMMVRHTSETGEEISDVEDASSRTGVQEAVAPYRQLYVIHIIRFWVELLGKLQREAMSLNNEDIPYFSEIFAGFYNQDSYIRTRKTWDTI</sequence>
<accession>A0A8J7FFF7</accession>
<dbReference type="RefSeq" id="WP_193954115.1">
    <property type="nucleotide sequence ID" value="NZ_JADEYS010000015.1"/>
</dbReference>
<comment type="caution">
    <text evidence="1">The sequence shown here is derived from an EMBL/GenBank/DDBJ whole genome shotgun (WGS) entry which is preliminary data.</text>
</comment>